<reference evidence="2" key="1">
    <citation type="submission" date="2021-02" db="EMBL/GenBank/DDBJ databases">
        <authorList>
            <person name="Dougan E. K."/>
            <person name="Rhodes N."/>
            <person name="Thang M."/>
            <person name="Chan C."/>
        </authorList>
    </citation>
    <scope>NUCLEOTIDE SEQUENCE</scope>
</reference>
<accession>A0A812ZUC1</accession>
<sequence length="367" mass="40831">VLWRPSENFQPRSPRKPKPNPCSPCRGLCRYRRKPPSLQPLPAKPKAVSPSRPPASGQAGYPKVPVPEKELPGTPLKPKLQNNQTEDVSMSPPVPKAAGKPPSPTKDVQMSTPGPAKFGTPVKPGYTPIKSPDYKKARKTLFADEEVPSSMSQPEEVQPGSGPGPSIRRPDSLTTVARSTSTLVLGDFPEAEEEPSTSRRRLIFEGYYGMPCTDKQWPPLQEVQDASSMMPWMQDALPRHPERGVVSLDQCRSDLLVDMQGLPYRLQFINAAWVQVGSFQALKTKTATMLAAVHNQSEQMIHKLRQQLDNGELDEGLLHRRASATEQWRSKKTKEIEAHLDKAEMDVEEQLFMSELEEAMGKVTLDE</sequence>
<evidence type="ECO:0000256" key="1">
    <source>
        <dbReference type="SAM" id="MobiDB-lite"/>
    </source>
</evidence>
<proteinExistence type="predicted"/>
<evidence type="ECO:0000313" key="3">
    <source>
        <dbReference type="Proteomes" id="UP000601435"/>
    </source>
</evidence>
<name>A0A812ZUC1_9DINO</name>
<feature type="non-terminal residue" evidence="2">
    <location>
        <position position="1"/>
    </location>
</feature>
<feature type="non-terminal residue" evidence="2">
    <location>
        <position position="367"/>
    </location>
</feature>
<protein>
    <submittedName>
        <fullName evidence="2">Uncharacterized protein</fullName>
    </submittedName>
</protein>
<feature type="region of interest" description="Disordered" evidence="1">
    <location>
        <begin position="1"/>
        <end position="172"/>
    </location>
</feature>
<dbReference type="EMBL" id="CAJNJA010049924">
    <property type="protein sequence ID" value="CAE7839154.1"/>
    <property type="molecule type" value="Genomic_DNA"/>
</dbReference>
<dbReference type="OrthoDB" id="447745at2759"/>
<gene>
    <name evidence="2" type="ORF">SNEC2469_LOCUS25360</name>
</gene>
<keyword evidence="3" id="KW-1185">Reference proteome</keyword>
<comment type="caution">
    <text evidence="2">The sequence shown here is derived from an EMBL/GenBank/DDBJ whole genome shotgun (WGS) entry which is preliminary data.</text>
</comment>
<organism evidence="2 3">
    <name type="scientific">Symbiodinium necroappetens</name>
    <dbReference type="NCBI Taxonomy" id="1628268"/>
    <lineage>
        <taxon>Eukaryota</taxon>
        <taxon>Sar</taxon>
        <taxon>Alveolata</taxon>
        <taxon>Dinophyceae</taxon>
        <taxon>Suessiales</taxon>
        <taxon>Symbiodiniaceae</taxon>
        <taxon>Symbiodinium</taxon>
    </lineage>
</organism>
<dbReference type="AlphaFoldDB" id="A0A812ZUC1"/>
<evidence type="ECO:0000313" key="2">
    <source>
        <dbReference type="EMBL" id="CAE7839154.1"/>
    </source>
</evidence>
<dbReference type="Proteomes" id="UP000601435">
    <property type="component" value="Unassembled WGS sequence"/>
</dbReference>